<evidence type="ECO:0000313" key="3">
    <source>
        <dbReference type="EMBL" id="GMT32153.1"/>
    </source>
</evidence>
<accession>A0AAV5WNF0</accession>
<evidence type="ECO:0000259" key="2">
    <source>
        <dbReference type="Pfam" id="PF01509"/>
    </source>
</evidence>
<dbReference type="InterPro" id="IPR002501">
    <property type="entry name" value="PsdUridine_synth_N"/>
</dbReference>
<feature type="non-terminal residue" evidence="3">
    <location>
        <position position="1"/>
    </location>
</feature>
<dbReference type="Pfam" id="PF01509">
    <property type="entry name" value="TruB_N"/>
    <property type="match status" value="1"/>
</dbReference>
<dbReference type="GO" id="GO:0009982">
    <property type="term" value="F:pseudouridine synthase activity"/>
    <property type="evidence" value="ECO:0007669"/>
    <property type="project" value="InterPro"/>
</dbReference>
<proteinExistence type="inferred from homology"/>
<dbReference type="SUPFAM" id="SSF55120">
    <property type="entry name" value="Pseudouridine synthase"/>
    <property type="match status" value="1"/>
</dbReference>
<dbReference type="InterPro" id="IPR039048">
    <property type="entry name" value="Trub2"/>
</dbReference>
<sequence length="356" mass="40697">YTTLNTYFVRMKEKVANALNGYLCVYKPADLSLNGLKKNIVKRICAQANAVTGWPKLPTIDVPLIDEHPTSGALVVVGRKRQIDYSQHALVVGETFRVEDLRLEELHPLETTSSGVCVFGVNGGVDKLEELRRQQWTNQWRVECVLGRETHMHEIKGKVTKKENYDHVSKQKVMKLLSKVKGDYRRMAFELAEVEMQSSQAFQIASRGIPRPKLPDSQLVVNLKLLLFKLPYLAMMIDSIGETDAWLRCMVNEFGLSLDTTASPVRLIRRAVGPFRPEHALIERQLSLQNIVDNIGLTDRLLREYPYDRNVVIETSKDTSEEGFVKRKEILDRMVANELLPDDFDAMRPAWPRDYA</sequence>
<protein>
    <recommendedName>
        <fullName evidence="2">Pseudouridine synthase II N-terminal domain-containing protein</fullName>
    </recommendedName>
</protein>
<dbReference type="AlphaFoldDB" id="A0AAV5WNF0"/>
<dbReference type="GO" id="GO:0001522">
    <property type="term" value="P:pseudouridine synthesis"/>
    <property type="evidence" value="ECO:0007669"/>
    <property type="project" value="InterPro"/>
</dbReference>
<evidence type="ECO:0000256" key="1">
    <source>
        <dbReference type="ARBA" id="ARBA00008999"/>
    </source>
</evidence>
<dbReference type="Gene3D" id="3.30.2350.10">
    <property type="entry name" value="Pseudouridine synthase"/>
    <property type="match status" value="1"/>
</dbReference>
<dbReference type="PANTHER" id="PTHR13195">
    <property type="entry name" value="PSEUDOURIDINE SYNTHASE-RELATED"/>
    <property type="match status" value="1"/>
</dbReference>
<evidence type="ECO:0000313" key="4">
    <source>
        <dbReference type="Proteomes" id="UP001432322"/>
    </source>
</evidence>
<organism evidence="3 4">
    <name type="scientific">Pristionchus fissidentatus</name>
    <dbReference type="NCBI Taxonomy" id="1538716"/>
    <lineage>
        <taxon>Eukaryota</taxon>
        <taxon>Metazoa</taxon>
        <taxon>Ecdysozoa</taxon>
        <taxon>Nematoda</taxon>
        <taxon>Chromadorea</taxon>
        <taxon>Rhabditida</taxon>
        <taxon>Rhabditina</taxon>
        <taxon>Diplogasteromorpha</taxon>
        <taxon>Diplogasteroidea</taxon>
        <taxon>Neodiplogasteridae</taxon>
        <taxon>Pristionchus</taxon>
    </lineage>
</organism>
<dbReference type="Proteomes" id="UP001432322">
    <property type="component" value="Unassembled WGS sequence"/>
</dbReference>
<dbReference type="PANTHER" id="PTHR13195:SF0">
    <property type="entry name" value="PSEUDOURIDYLATE SYNTHASE TRUB2, MITOCHONDRIAL"/>
    <property type="match status" value="1"/>
</dbReference>
<comment type="caution">
    <text evidence="3">The sequence shown here is derived from an EMBL/GenBank/DDBJ whole genome shotgun (WGS) entry which is preliminary data.</text>
</comment>
<dbReference type="InterPro" id="IPR020103">
    <property type="entry name" value="PsdUridine_synth_cat_dom_sf"/>
</dbReference>
<reference evidence="3" key="1">
    <citation type="submission" date="2023-10" db="EMBL/GenBank/DDBJ databases">
        <title>Genome assembly of Pristionchus species.</title>
        <authorList>
            <person name="Yoshida K."/>
            <person name="Sommer R.J."/>
        </authorList>
    </citation>
    <scope>NUCLEOTIDE SEQUENCE</scope>
    <source>
        <strain evidence="3">RS5133</strain>
    </source>
</reference>
<name>A0AAV5WNF0_9BILA</name>
<feature type="domain" description="Pseudouridine synthase II N-terminal" evidence="2">
    <location>
        <begin position="109"/>
        <end position="237"/>
    </location>
</feature>
<dbReference type="GO" id="GO:0003723">
    <property type="term" value="F:RNA binding"/>
    <property type="evidence" value="ECO:0007669"/>
    <property type="project" value="InterPro"/>
</dbReference>
<dbReference type="EMBL" id="BTSY01000006">
    <property type="protein sequence ID" value="GMT32153.1"/>
    <property type="molecule type" value="Genomic_DNA"/>
</dbReference>
<gene>
    <name evidence="3" type="ORF">PFISCL1PPCAC_23450</name>
</gene>
<keyword evidence="4" id="KW-1185">Reference proteome</keyword>
<dbReference type="GO" id="GO:0006396">
    <property type="term" value="P:RNA processing"/>
    <property type="evidence" value="ECO:0007669"/>
    <property type="project" value="InterPro"/>
</dbReference>
<comment type="similarity">
    <text evidence="1">Belongs to the pseudouridine synthase TruB family.</text>
</comment>